<dbReference type="AlphaFoldDB" id="A0A1C3ERM7"/>
<gene>
    <name evidence="3" type="ORF">A8L45_02250</name>
</gene>
<keyword evidence="1" id="KW-1133">Transmembrane helix</keyword>
<dbReference type="Proteomes" id="UP000094936">
    <property type="component" value="Unassembled WGS sequence"/>
</dbReference>
<dbReference type="RefSeq" id="WP_068898773.1">
    <property type="nucleotide sequence ID" value="NZ_JBHUIF010000032.1"/>
</dbReference>
<comment type="caution">
    <text evidence="3">The sequence shown here is derived from an EMBL/GenBank/DDBJ whole genome shotgun (WGS) entry which is preliminary data.</text>
</comment>
<evidence type="ECO:0000256" key="2">
    <source>
        <dbReference type="SAM" id="SignalP"/>
    </source>
</evidence>
<feature type="signal peptide" evidence="2">
    <location>
        <begin position="1"/>
        <end position="20"/>
    </location>
</feature>
<feature type="chain" id="PRO_5008673351" evidence="2">
    <location>
        <begin position="21"/>
        <end position="64"/>
    </location>
</feature>
<evidence type="ECO:0000256" key="1">
    <source>
        <dbReference type="SAM" id="Phobius"/>
    </source>
</evidence>
<dbReference type="EMBL" id="LYBM01000002">
    <property type="protein sequence ID" value="ODA35876.1"/>
    <property type="molecule type" value="Genomic_DNA"/>
</dbReference>
<sequence length="64" mass="7135">MRSVFITLFTALLLSPLAQAHPGHDHSHWSSYAIHAAWIGSVVLAIAVGFSLLKRRNIKNKQEK</sequence>
<keyword evidence="1" id="KW-0812">Transmembrane</keyword>
<keyword evidence="1" id="KW-0472">Membrane</keyword>
<keyword evidence="4" id="KW-1185">Reference proteome</keyword>
<proteinExistence type="predicted"/>
<name>A0A1C3ERM7_9GAMM</name>
<reference evidence="3 4" key="1">
    <citation type="submission" date="2016-05" db="EMBL/GenBank/DDBJ databases">
        <title>Genomic Taxonomy of the Vibrionaceae.</title>
        <authorList>
            <person name="Gomez-Gil B."/>
            <person name="Enciso-Ibarra J."/>
        </authorList>
    </citation>
    <scope>NUCLEOTIDE SEQUENCE [LARGE SCALE GENOMIC DNA]</scope>
    <source>
        <strain evidence="3 4">CAIM 1920</strain>
    </source>
</reference>
<feature type="transmembrane region" description="Helical" evidence="1">
    <location>
        <begin position="30"/>
        <end position="53"/>
    </location>
</feature>
<evidence type="ECO:0000313" key="4">
    <source>
        <dbReference type="Proteomes" id="UP000094936"/>
    </source>
</evidence>
<dbReference type="STRING" id="1080227.A8L45_02250"/>
<keyword evidence="2" id="KW-0732">Signal</keyword>
<protein>
    <submittedName>
        <fullName evidence="3">Uncharacterized protein</fullName>
    </submittedName>
</protein>
<organism evidence="3 4">
    <name type="scientific">Veronia pacifica</name>
    <dbReference type="NCBI Taxonomy" id="1080227"/>
    <lineage>
        <taxon>Bacteria</taxon>
        <taxon>Pseudomonadati</taxon>
        <taxon>Pseudomonadota</taxon>
        <taxon>Gammaproteobacteria</taxon>
        <taxon>Vibrionales</taxon>
        <taxon>Vibrionaceae</taxon>
        <taxon>Veronia</taxon>
    </lineage>
</organism>
<evidence type="ECO:0000313" key="3">
    <source>
        <dbReference type="EMBL" id="ODA35876.1"/>
    </source>
</evidence>
<dbReference type="OrthoDB" id="5918117at2"/>
<accession>A0A1C3ERM7</accession>